<name>A0A2G9TQW6_TELCI</name>
<evidence type="ECO:0000313" key="1">
    <source>
        <dbReference type="EMBL" id="PIO60325.1"/>
    </source>
</evidence>
<evidence type="ECO:0000313" key="2">
    <source>
        <dbReference type="Proteomes" id="UP000230423"/>
    </source>
</evidence>
<accession>A0A2G9TQW6</accession>
<keyword evidence="2" id="KW-1185">Reference proteome</keyword>
<sequence>MSKILLIDPDWQGKDKELPEKFLAKCHNAEVTTYSHLVKIPEGKLSKPKIAHFGCPATDLVRVFSACLSGKARQEHWEELLGDFYVYLKKEVGNEKMPYTLEQLKESYRRFFPVGAFLIIPLIGPLFECIFRNPDEEMKKKCFATIMEKTECLLDDMIHFHDRNMKIKRGELVG</sequence>
<dbReference type="InterPro" id="IPR052961">
    <property type="entry name" value="Oxido-Kinase-like_Enzymes"/>
</dbReference>
<proteinExistence type="predicted"/>
<dbReference type="OrthoDB" id="5777157at2759"/>
<dbReference type="Proteomes" id="UP000230423">
    <property type="component" value="Unassembled WGS sequence"/>
</dbReference>
<evidence type="ECO:0008006" key="3">
    <source>
        <dbReference type="Google" id="ProtNLM"/>
    </source>
</evidence>
<protein>
    <recommendedName>
        <fullName evidence="3">CHK kinase-like domain-containing protein</fullName>
    </recommendedName>
</protein>
<gene>
    <name evidence="1" type="ORF">TELCIR_18181</name>
</gene>
<dbReference type="EMBL" id="KZ355700">
    <property type="protein sequence ID" value="PIO60325.1"/>
    <property type="molecule type" value="Genomic_DNA"/>
</dbReference>
<dbReference type="PANTHER" id="PTHR23020">
    <property type="entry name" value="UNCHARACTERIZED NUCLEAR HORMONE RECEPTOR-RELATED"/>
    <property type="match status" value="1"/>
</dbReference>
<dbReference type="Pfam" id="PF07914">
    <property type="entry name" value="DUF1679"/>
    <property type="match status" value="1"/>
</dbReference>
<dbReference type="AlphaFoldDB" id="A0A2G9TQW6"/>
<dbReference type="InterPro" id="IPR012877">
    <property type="entry name" value="Dhs-27"/>
</dbReference>
<organism evidence="1 2">
    <name type="scientific">Teladorsagia circumcincta</name>
    <name type="common">Brown stomach worm</name>
    <name type="synonym">Ostertagia circumcincta</name>
    <dbReference type="NCBI Taxonomy" id="45464"/>
    <lineage>
        <taxon>Eukaryota</taxon>
        <taxon>Metazoa</taxon>
        <taxon>Ecdysozoa</taxon>
        <taxon>Nematoda</taxon>
        <taxon>Chromadorea</taxon>
        <taxon>Rhabditida</taxon>
        <taxon>Rhabditina</taxon>
        <taxon>Rhabditomorpha</taxon>
        <taxon>Strongyloidea</taxon>
        <taxon>Trichostrongylidae</taxon>
        <taxon>Teladorsagia</taxon>
    </lineage>
</organism>
<dbReference type="PANTHER" id="PTHR23020:SF8">
    <property type="entry name" value="CHK KINASE-LIKE DOMAIN-CONTAINING PROTEIN"/>
    <property type="match status" value="1"/>
</dbReference>
<reference evidence="1 2" key="1">
    <citation type="submission" date="2015-09" db="EMBL/GenBank/DDBJ databases">
        <title>Draft genome of the parasitic nematode Teladorsagia circumcincta isolate WARC Sus (inbred).</title>
        <authorList>
            <person name="Mitreva M."/>
        </authorList>
    </citation>
    <scope>NUCLEOTIDE SEQUENCE [LARGE SCALE GENOMIC DNA]</scope>
    <source>
        <strain evidence="1 2">S</strain>
    </source>
</reference>